<organism evidence="1 2">
    <name type="scientific">Aspergillus melleus</name>
    <dbReference type="NCBI Taxonomy" id="138277"/>
    <lineage>
        <taxon>Eukaryota</taxon>
        <taxon>Fungi</taxon>
        <taxon>Dikarya</taxon>
        <taxon>Ascomycota</taxon>
        <taxon>Pezizomycotina</taxon>
        <taxon>Eurotiomycetes</taxon>
        <taxon>Eurotiomycetidae</taxon>
        <taxon>Eurotiales</taxon>
        <taxon>Aspergillaceae</taxon>
        <taxon>Aspergillus</taxon>
        <taxon>Aspergillus subgen. Circumdati</taxon>
    </lineage>
</organism>
<protein>
    <submittedName>
        <fullName evidence="1">Uncharacterized protein</fullName>
    </submittedName>
</protein>
<sequence length="92" mass="10651">MALARDPAFWRRFSRAIHMDEEAKSSENKEGTYNSDTWIQSQRRKSRRSIICGVVLVVLVALLIAAVAVILWYFISHDWLREHKDEDGDTSS</sequence>
<keyword evidence="2" id="KW-1185">Reference proteome</keyword>
<name>A0ACC3B408_9EURO</name>
<comment type="caution">
    <text evidence="1">The sequence shown here is derived from an EMBL/GenBank/DDBJ whole genome shotgun (WGS) entry which is preliminary data.</text>
</comment>
<gene>
    <name evidence="1" type="ORF">N8T08_004724</name>
</gene>
<reference evidence="1 2" key="1">
    <citation type="journal article" date="2023" name="ACS Omega">
        <title>Identification of the Neoaspergillic Acid Biosynthesis Gene Cluster by Establishing an In Vitro CRISPR-Ribonucleoprotein Genetic System in Aspergillus melleus.</title>
        <authorList>
            <person name="Yuan B."/>
            <person name="Grau M.F."/>
            <person name="Murata R.M."/>
            <person name="Torok T."/>
            <person name="Venkateswaran K."/>
            <person name="Stajich J.E."/>
            <person name="Wang C.C.C."/>
        </authorList>
    </citation>
    <scope>NUCLEOTIDE SEQUENCE [LARGE SCALE GENOMIC DNA]</scope>
    <source>
        <strain evidence="1 2">IMV 1140</strain>
    </source>
</reference>
<dbReference type="EMBL" id="JAOPJF010000027">
    <property type="protein sequence ID" value="KAK1145009.1"/>
    <property type="molecule type" value="Genomic_DNA"/>
</dbReference>
<evidence type="ECO:0000313" key="1">
    <source>
        <dbReference type="EMBL" id="KAK1145009.1"/>
    </source>
</evidence>
<proteinExistence type="predicted"/>
<dbReference type="Proteomes" id="UP001177260">
    <property type="component" value="Unassembled WGS sequence"/>
</dbReference>
<evidence type="ECO:0000313" key="2">
    <source>
        <dbReference type="Proteomes" id="UP001177260"/>
    </source>
</evidence>
<accession>A0ACC3B408</accession>